<name>A0A7S1PDY7_9ALVE</name>
<proteinExistence type="predicted"/>
<feature type="region of interest" description="Disordered" evidence="1">
    <location>
        <begin position="85"/>
        <end position="111"/>
    </location>
</feature>
<evidence type="ECO:0000313" key="2">
    <source>
        <dbReference type="EMBL" id="CAD9072347.1"/>
    </source>
</evidence>
<sequence>MGARAPHTSHPPNHPLSDVCVSACAWGSFINPMACVCVCRVCERVSFCRWSCNAVCHGTHEWNERPDPDQTEAVFVFERITAHSTAHTHTEIDRSSDSRTVHTSPPHTQYT</sequence>
<organism evidence="2">
    <name type="scientific">Vitrella brassicaformis</name>
    <dbReference type="NCBI Taxonomy" id="1169539"/>
    <lineage>
        <taxon>Eukaryota</taxon>
        <taxon>Sar</taxon>
        <taxon>Alveolata</taxon>
        <taxon>Colpodellida</taxon>
        <taxon>Vitrellaceae</taxon>
        <taxon>Vitrella</taxon>
    </lineage>
</organism>
<reference evidence="2" key="1">
    <citation type="submission" date="2021-01" db="EMBL/GenBank/DDBJ databases">
        <authorList>
            <person name="Corre E."/>
            <person name="Pelletier E."/>
            <person name="Niang G."/>
            <person name="Scheremetjew M."/>
            <person name="Finn R."/>
            <person name="Kale V."/>
            <person name="Holt S."/>
            <person name="Cochrane G."/>
            <person name="Meng A."/>
            <person name="Brown T."/>
            <person name="Cohen L."/>
        </authorList>
    </citation>
    <scope>NUCLEOTIDE SEQUENCE</scope>
    <source>
        <strain evidence="2">CCMP3346</strain>
    </source>
</reference>
<dbReference type="AlphaFoldDB" id="A0A7S1PDY7"/>
<evidence type="ECO:0000256" key="1">
    <source>
        <dbReference type="SAM" id="MobiDB-lite"/>
    </source>
</evidence>
<gene>
    <name evidence="2" type="ORF">VBRA1451_LOCUS27430</name>
</gene>
<feature type="compositionally biased region" description="Polar residues" evidence="1">
    <location>
        <begin position="101"/>
        <end position="111"/>
    </location>
</feature>
<accession>A0A7S1PDY7</accession>
<protein>
    <submittedName>
        <fullName evidence="2">Uncharacterized protein</fullName>
    </submittedName>
</protein>
<dbReference type="EMBL" id="HBGB01046676">
    <property type="protein sequence ID" value="CAD9072347.1"/>
    <property type="molecule type" value="Transcribed_RNA"/>
</dbReference>
<feature type="compositionally biased region" description="Basic and acidic residues" evidence="1">
    <location>
        <begin position="88"/>
        <end position="100"/>
    </location>
</feature>